<comment type="subcellular location">
    <subcellularLocation>
        <location evidence="1">Nucleus</location>
    </subcellularLocation>
</comment>
<dbReference type="OrthoDB" id="6147983at2759"/>
<dbReference type="KEGG" id="clec:106664989"/>
<evidence type="ECO:0000256" key="1">
    <source>
        <dbReference type="PROSITE-ProRule" id="PRU00371"/>
    </source>
</evidence>
<dbReference type="PROSITE" id="PS51029">
    <property type="entry name" value="MADF"/>
    <property type="match status" value="1"/>
</dbReference>
<dbReference type="EnsemblMetazoa" id="XM_014391104.2">
    <property type="protein sequence ID" value="XP_014246590.1"/>
    <property type="gene ID" value="LOC106664989"/>
</dbReference>
<evidence type="ECO:0000259" key="2">
    <source>
        <dbReference type="PROSITE" id="PS51029"/>
    </source>
</evidence>
<dbReference type="Proteomes" id="UP000494040">
    <property type="component" value="Unassembled WGS sequence"/>
</dbReference>
<dbReference type="InterPro" id="IPR039353">
    <property type="entry name" value="TF_Adf1"/>
</dbReference>
<dbReference type="GeneID" id="106664989"/>
<accession>A0A8I6RJH4</accession>
<sequence>MSQLNDIDSTFALVDAVKKYPILYDTTDVDYHVKHKHDIAWKEVAKEVNAPATSCKEKWKNLRAAYSRHRRQQIAYEMGGKPRKPYYLAEYMSFLIPHSNVKPVNRINFGIASNNSDRESQDDQEACVDIKEERTEEWSNSAEEDEPSKFVTTDIFETDFSTSILESGEKKTSEELKKKDRTERCCFTSGQNDDDADLNFLKSLLPDMRQMKQRKKNQFKIAVLKTLEDFIEY</sequence>
<keyword evidence="1" id="KW-0539">Nucleus</keyword>
<name>A0A8I6RJH4_CIMLE</name>
<feature type="domain" description="MADF" evidence="2">
    <location>
        <begin position="12"/>
        <end position="100"/>
    </location>
</feature>
<dbReference type="InterPro" id="IPR006578">
    <property type="entry name" value="MADF-dom"/>
</dbReference>
<proteinExistence type="predicted"/>
<dbReference type="GO" id="GO:0005634">
    <property type="term" value="C:nucleus"/>
    <property type="evidence" value="ECO:0007669"/>
    <property type="project" value="UniProtKB-SubCell"/>
</dbReference>
<organism evidence="4 5">
    <name type="scientific">Cimex lectularius</name>
    <name type="common">Bed bug</name>
    <name type="synonym">Acanthia lectularia</name>
    <dbReference type="NCBI Taxonomy" id="79782"/>
    <lineage>
        <taxon>Eukaryota</taxon>
        <taxon>Metazoa</taxon>
        <taxon>Ecdysozoa</taxon>
        <taxon>Arthropoda</taxon>
        <taxon>Hexapoda</taxon>
        <taxon>Insecta</taxon>
        <taxon>Pterygota</taxon>
        <taxon>Neoptera</taxon>
        <taxon>Paraneoptera</taxon>
        <taxon>Hemiptera</taxon>
        <taxon>Heteroptera</taxon>
        <taxon>Panheteroptera</taxon>
        <taxon>Cimicomorpha</taxon>
        <taxon>Cimicidae</taxon>
        <taxon>Cimex</taxon>
    </lineage>
</organism>
<dbReference type="PANTHER" id="PTHR12243">
    <property type="entry name" value="MADF DOMAIN TRANSCRIPTION FACTOR"/>
    <property type="match status" value="1"/>
</dbReference>
<dbReference type="OMA" id="NSCKERW"/>
<dbReference type="PROSITE" id="PS51031">
    <property type="entry name" value="BESS"/>
    <property type="match status" value="1"/>
</dbReference>
<reference evidence="4" key="1">
    <citation type="submission" date="2022-01" db="UniProtKB">
        <authorList>
            <consortium name="EnsemblMetazoa"/>
        </authorList>
    </citation>
    <scope>IDENTIFICATION</scope>
</reference>
<dbReference type="GO" id="GO:0003677">
    <property type="term" value="F:DNA binding"/>
    <property type="evidence" value="ECO:0007669"/>
    <property type="project" value="InterPro"/>
</dbReference>
<evidence type="ECO:0000313" key="5">
    <source>
        <dbReference type="Proteomes" id="UP000494040"/>
    </source>
</evidence>
<feature type="domain" description="BESS" evidence="3">
    <location>
        <begin position="194"/>
        <end position="233"/>
    </location>
</feature>
<dbReference type="InterPro" id="IPR004210">
    <property type="entry name" value="BESS_motif"/>
</dbReference>
<dbReference type="SMART" id="SM00595">
    <property type="entry name" value="MADF"/>
    <property type="match status" value="1"/>
</dbReference>
<keyword evidence="5" id="KW-1185">Reference proteome</keyword>
<evidence type="ECO:0000259" key="3">
    <source>
        <dbReference type="PROSITE" id="PS51031"/>
    </source>
</evidence>
<dbReference type="PANTHER" id="PTHR12243:SF60">
    <property type="entry name" value="SI:CH211-15D5.12-RELATED"/>
    <property type="match status" value="1"/>
</dbReference>
<dbReference type="GO" id="GO:0005667">
    <property type="term" value="C:transcription regulator complex"/>
    <property type="evidence" value="ECO:0007669"/>
    <property type="project" value="TreeGrafter"/>
</dbReference>
<dbReference type="RefSeq" id="XP_014246590.1">
    <property type="nucleotide sequence ID" value="XM_014391104.2"/>
</dbReference>
<evidence type="ECO:0008006" key="6">
    <source>
        <dbReference type="Google" id="ProtNLM"/>
    </source>
</evidence>
<dbReference type="GO" id="GO:0006357">
    <property type="term" value="P:regulation of transcription by RNA polymerase II"/>
    <property type="evidence" value="ECO:0007669"/>
    <property type="project" value="TreeGrafter"/>
</dbReference>
<dbReference type="Pfam" id="PF10545">
    <property type="entry name" value="MADF_DNA_bdg"/>
    <property type="match status" value="1"/>
</dbReference>
<dbReference type="Pfam" id="PF02944">
    <property type="entry name" value="BESS"/>
    <property type="match status" value="1"/>
</dbReference>
<protein>
    <recommendedName>
        <fullName evidence="6">Transcription factor Adf-1</fullName>
    </recommendedName>
</protein>
<evidence type="ECO:0000313" key="4">
    <source>
        <dbReference type="EnsemblMetazoa" id="XP_014246590.1"/>
    </source>
</evidence>
<dbReference type="AlphaFoldDB" id="A0A8I6RJH4"/>